<accession>A0A7I8L3V4</accession>
<keyword evidence="2" id="KW-0328">Glycosyltransferase</keyword>
<dbReference type="InterPro" id="IPR003406">
    <property type="entry name" value="Glyco_trans_14"/>
</dbReference>
<dbReference type="GO" id="GO:0016020">
    <property type="term" value="C:membrane"/>
    <property type="evidence" value="ECO:0007669"/>
    <property type="project" value="UniProtKB-SubCell"/>
</dbReference>
<evidence type="ECO:0000256" key="4">
    <source>
        <dbReference type="ARBA" id="ARBA00023136"/>
    </source>
</evidence>
<dbReference type="Pfam" id="PF02485">
    <property type="entry name" value="Branch"/>
    <property type="match status" value="1"/>
</dbReference>
<feature type="transmembrane region" description="Helical" evidence="6">
    <location>
        <begin position="15"/>
        <end position="36"/>
    </location>
</feature>
<gene>
    <name evidence="7" type="ORF">SI8410_10014613</name>
</gene>
<evidence type="ECO:0000256" key="3">
    <source>
        <dbReference type="ARBA" id="ARBA00022679"/>
    </source>
</evidence>
<dbReference type="OrthoDB" id="191334at2759"/>
<dbReference type="PANTHER" id="PTHR31042">
    <property type="entry name" value="CORE-2/I-BRANCHING BETA-1,6-N-ACETYLGLUCOSAMINYLTRANSFERASE FAMILY PROTEIN-RELATED"/>
    <property type="match status" value="1"/>
</dbReference>
<keyword evidence="4 6" id="KW-0472">Membrane</keyword>
<keyword evidence="8" id="KW-1185">Reference proteome</keyword>
<comment type="subcellular location">
    <subcellularLocation>
        <location evidence="1">Membrane</location>
        <topology evidence="1">Single-pass type II membrane protein</topology>
    </subcellularLocation>
</comment>
<dbReference type="GO" id="GO:0016757">
    <property type="term" value="F:glycosyltransferase activity"/>
    <property type="evidence" value="ECO:0007669"/>
    <property type="project" value="UniProtKB-KW"/>
</dbReference>
<evidence type="ECO:0000256" key="2">
    <source>
        <dbReference type="ARBA" id="ARBA00022676"/>
    </source>
</evidence>
<evidence type="ECO:0000313" key="8">
    <source>
        <dbReference type="Proteomes" id="UP000663760"/>
    </source>
</evidence>
<dbReference type="AlphaFoldDB" id="A0A7I8L3V4"/>
<evidence type="ECO:0000256" key="5">
    <source>
        <dbReference type="ARBA" id="ARBA00023180"/>
    </source>
</evidence>
<dbReference type="Proteomes" id="UP000663760">
    <property type="component" value="Chromosome 10"/>
</dbReference>
<keyword evidence="6" id="KW-0812">Transmembrane</keyword>
<evidence type="ECO:0000256" key="6">
    <source>
        <dbReference type="SAM" id="Phobius"/>
    </source>
</evidence>
<organism evidence="7 8">
    <name type="scientific">Spirodela intermedia</name>
    <name type="common">Intermediate duckweed</name>
    <dbReference type="NCBI Taxonomy" id="51605"/>
    <lineage>
        <taxon>Eukaryota</taxon>
        <taxon>Viridiplantae</taxon>
        <taxon>Streptophyta</taxon>
        <taxon>Embryophyta</taxon>
        <taxon>Tracheophyta</taxon>
        <taxon>Spermatophyta</taxon>
        <taxon>Magnoliopsida</taxon>
        <taxon>Liliopsida</taxon>
        <taxon>Araceae</taxon>
        <taxon>Lemnoideae</taxon>
        <taxon>Spirodela</taxon>
    </lineage>
</organism>
<proteinExistence type="predicted"/>
<evidence type="ECO:0000256" key="1">
    <source>
        <dbReference type="ARBA" id="ARBA00004606"/>
    </source>
</evidence>
<reference evidence="7" key="1">
    <citation type="submission" date="2020-02" db="EMBL/GenBank/DDBJ databases">
        <authorList>
            <person name="Scholz U."/>
            <person name="Mascher M."/>
            <person name="Fiebig A."/>
        </authorList>
    </citation>
    <scope>NUCLEOTIDE SEQUENCE</scope>
</reference>
<keyword evidence="6" id="KW-1133">Transmembrane helix</keyword>
<keyword evidence="5" id="KW-0325">Glycoprotein</keyword>
<evidence type="ECO:0000313" key="7">
    <source>
        <dbReference type="EMBL" id="CAA7403935.1"/>
    </source>
</evidence>
<dbReference type="InterPro" id="IPR044174">
    <property type="entry name" value="BC10-like"/>
</dbReference>
<sequence length="365" mass="39722">MPPPLLPSGARSPTAAPIVLLICSLPVLFLLAYSAYPGGPLLLLGGGGGGSDPSSEGGNNNGNRKEKVAFLFLTNSNLSFAPLWERFFRGYGGLFTVYVHADPAAGVAHPGGVFSGRFIAAEPTQRASPSLISAERRLLAAALDDDPANAFFALVSQYCVPLRSFPFVYRSLLRSGERRRSFIEILAGEPGLSDRYVARGAAAMLPEVPFEEFRVGSQFFVLTRRHASLAAAEQRLWGKFRLPCLEAMRDSCYPEEHYFPTLLSMRDPEGCTGYTLTRVNWTGSSDGHPRTYLLGEVTEELVRQLRTDTGGPGAGGRSYLFARKFSPDCLAPLMDLADSVLFRDPRPGPNSTKCRLDDDDDELCS</sequence>
<dbReference type="PANTHER" id="PTHR31042:SF140">
    <property type="entry name" value="CORE-2_I-BRANCHING BETA-1,6-N-ACETYLGLUCOSAMINYLTRANSFERASE FAMILY PROTEIN"/>
    <property type="match status" value="1"/>
</dbReference>
<protein>
    <submittedName>
        <fullName evidence="7">Uncharacterized protein</fullName>
    </submittedName>
</protein>
<dbReference type="EMBL" id="LR746273">
    <property type="protein sequence ID" value="CAA7403935.1"/>
    <property type="molecule type" value="Genomic_DNA"/>
</dbReference>
<keyword evidence="3" id="KW-0808">Transferase</keyword>
<name>A0A7I8L3V4_SPIIN</name>